<dbReference type="RefSeq" id="XP_003728977.2">
    <property type="nucleotide sequence ID" value="XM_003728929.3"/>
</dbReference>
<proteinExistence type="predicted"/>
<evidence type="ECO:0000256" key="1">
    <source>
        <dbReference type="SAM" id="MobiDB-lite"/>
    </source>
</evidence>
<dbReference type="GeneID" id="579467"/>
<protein>
    <submittedName>
        <fullName evidence="2">Uncharacterized protein</fullName>
    </submittedName>
</protein>
<dbReference type="OrthoDB" id="10072609at2759"/>
<feature type="region of interest" description="Disordered" evidence="1">
    <location>
        <begin position="149"/>
        <end position="201"/>
    </location>
</feature>
<feature type="compositionally biased region" description="Polar residues" evidence="1">
    <location>
        <begin position="350"/>
        <end position="428"/>
    </location>
</feature>
<feature type="compositionally biased region" description="Polar residues" evidence="1">
    <location>
        <begin position="313"/>
        <end position="342"/>
    </location>
</feature>
<sequence length="1578" mass="168308">MEPREKKKLAVAARKRIPEKNDSADASMEDLCRKKFKPIAPKPVMRKDQHQAVLSVLPVKNNSSQRKEHVVLPSPKFDPSSAFIMRPGSSFPFMCGGPMIMPIPVPVVPGKDGSYVPLQVPVPIPVMVPVVVSLNQAASPSASNATFAVASDSKHNAPCSEKESPSGSKKDKNSKKGTSSKQDKTSCSGESADSKGPKAKPCRYKYSMIKNESLFRDILRGVGGDFMASHGISIAVSSSDALDVNSISKGMVVTLGQNKKSSNDNSDDTSDGSQRLSTSNKQIDGEESNASVTDTNEISNGSSKQCGDVTVTPVESNKSQSSLSRTTQGSVVTTSRDISVNNCHLPYPSYSDSSKPAAQTPTVSASQTRSNRGPPANQSGRSVPQENNCNNFQNPSTVNMNLSVQPTGTTLGNKPSNERANIASSPLSVPRTSVHSFPYYNTSSHNNVPLPMTNPNTLVSTPSSSVVTNSNMQELRPQCPPTSSVVAGASHSSHWNYAQGNQQNMTRNEPQNRHVLRPFHNLAQRIAAVQNAEHDHPDESNFYGIDELHSFGVEMDQSAGSLLSSSDDSVSAVLGMSDVAGSVAGTLTDSPTRRAVTAIVTPLPRSVPLTTSTATSTSVSSQTSENVSNSSQSGSQSFDVPSGQIGRSSDQVNAHSNAQGSSQGHQFLSTASSSSQPTHQWSSSSNSNVRRLPNADLSPIQNRYSEPTTSSSQPNGMVNFAASTVGQQRSMHMEGLQSRTCSAVTSSGPMSKEHVTATQTCVANPQSANQTSLAYSAGSQSTASHQRQQASMSNNFSMPNVNTNQTLAPRPSFYDNSDRTNMNYAPSNRNRNAMPNSQQMPNPLLAGNVTSGYPAGLQSQTKQASYPIGLNSNEKSSSKTIVGNRQGETQQSQMHSSAQSSTHMGTRTHPSLMPGVTNSQPGSSGFSSGNFYNAIRSQAPITTRSASVSTGMTATTSSVTGASMSKVWQPSWSGNVPVSQSNPIPGGGSRHQQPASVAHRASCPDQTGAQARHDSPTTVMTSTSVQSVPLQSNLQTRPSMVEPLPPPGNLLGNHAGVSDTRGSSSNRMQLPGSVQAPIFPGNSQRQPIPHPASPASFNVSSTESGPRMPYPLVPPIMFGNSTPPRGIPMGGIHSVPLPGSFPTTSISEQNVQPSQVMSSSPSAMHHTITPVMHDRHRMYLPSHFSTLHRPLYMSPSPAPSTDLPLLSPHSCGQLHVHDSVLYSPRYPSSIHSLSPGVNTNFHSSPLHRSFSSSDHQDNFARNSISHPAPHYDSALSPMPLRMPHLGQGSTGVANPVSSQSAQVPPPIPSLQHSSIEANREQNSIFEQNLKRLLERSARRHSMALASSHGYQRSLPCDHTFPPRPMSSFSSLSPYPPPHSVSSVPYSTPSLMASTLSTPPQSMPRLPPQPLPSRHTTTTTSPGTGVATATATVTTVSTTLTPTTSSIVTSRAILGNTSDKYLPLELLSPDSTNAQPATPTTAPSTPSPQVAVDLVVKCGETVLHCSRQVLRESGRTVLCCWHCDYHTAEPRKMKRHQKKENEPLKCQLCSFQSSSRCSVNQHYKQEHMDKDDPFRSVNH</sequence>
<feature type="region of interest" description="Disordered" evidence="1">
    <location>
        <begin position="255"/>
        <end position="428"/>
    </location>
</feature>
<feature type="compositionally biased region" description="Low complexity" evidence="1">
    <location>
        <begin position="672"/>
        <end position="687"/>
    </location>
</feature>
<feature type="compositionally biased region" description="Low complexity" evidence="1">
    <location>
        <begin position="1470"/>
        <end position="1487"/>
    </location>
</feature>
<feature type="region of interest" description="Disordered" evidence="1">
    <location>
        <begin position="971"/>
        <end position="1072"/>
    </location>
</feature>
<feature type="region of interest" description="Disordered" evidence="1">
    <location>
        <begin position="607"/>
        <end position="718"/>
    </location>
</feature>
<feature type="region of interest" description="Disordered" evidence="1">
    <location>
        <begin position="772"/>
        <end position="791"/>
    </location>
</feature>
<feature type="compositionally biased region" description="Polar residues" evidence="1">
    <location>
        <begin position="699"/>
        <end position="718"/>
    </location>
</feature>
<feature type="region of interest" description="Disordered" evidence="1">
    <location>
        <begin position="1283"/>
        <end position="1311"/>
    </location>
</feature>
<feature type="region of interest" description="Disordered" evidence="1">
    <location>
        <begin position="1"/>
        <end position="29"/>
    </location>
</feature>
<feature type="compositionally biased region" description="Polar residues" evidence="1">
    <location>
        <begin position="645"/>
        <end position="671"/>
    </location>
</feature>
<feature type="region of interest" description="Disordered" evidence="1">
    <location>
        <begin position="1247"/>
        <end position="1268"/>
    </location>
</feature>
<dbReference type="InParanoid" id="A0A7M7GH95"/>
<dbReference type="Gene3D" id="3.30.160.60">
    <property type="entry name" value="Classic Zinc Finger"/>
    <property type="match status" value="1"/>
</dbReference>
<dbReference type="KEGG" id="spu:579467"/>
<evidence type="ECO:0000313" key="3">
    <source>
        <dbReference type="Proteomes" id="UP000007110"/>
    </source>
</evidence>
<feature type="compositionally biased region" description="Low complexity" evidence="1">
    <location>
        <begin position="1379"/>
        <end position="1390"/>
    </location>
</feature>
<feature type="compositionally biased region" description="Polar residues" evidence="1">
    <location>
        <begin position="272"/>
        <end position="305"/>
    </location>
</feature>
<feature type="compositionally biased region" description="Basic residues" evidence="1">
    <location>
        <begin position="1"/>
        <end position="15"/>
    </location>
</feature>
<dbReference type="OMA" id="QGIHGGI"/>
<name>A0A7M7GH95_STRPU</name>
<accession>A0A7M7GH95</accession>
<feature type="compositionally biased region" description="Low complexity" evidence="1">
    <location>
        <begin position="889"/>
        <end position="904"/>
    </location>
</feature>
<feature type="region of interest" description="Disordered" evidence="1">
    <location>
        <begin position="867"/>
        <end position="912"/>
    </location>
</feature>
<organism evidence="2 3">
    <name type="scientific">Strongylocentrotus purpuratus</name>
    <name type="common">Purple sea urchin</name>
    <dbReference type="NCBI Taxonomy" id="7668"/>
    <lineage>
        <taxon>Eukaryota</taxon>
        <taxon>Metazoa</taxon>
        <taxon>Echinodermata</taxon>
        <taxon>Eleutherozoa</taxon>
        <taxon>Echinozoa</taxon>
        <taxon>Echinoidea</taxon>
        <taxon>Euechinoidea</taxon>
        <taxon>Echinacea</taxon>
        <taxon>Camarodonta</taxon>
        <taxon>Echinidea</taxon>
        <taxon>Strongylocentrotidae</taxon>
        <taxon>Strongylocentrotus</taxon>
    </lineage>
</organism>
<keyword evidence="3" id="KW-1185">Reference proteome</keyword>
<feature type="compositionally biased region" description="Pro residues" evidence="1">
    <location>
        <begin position="1400"/>
        <end position="1410"/>
    </location>
</feature>
<feature type="compositionally biased region" description="Low complexity" evidence="1">
    <location>
        <begin position="1411"/>
        <end position="1425"/>
    </location>
</feature>
<dbReference type="EnsemblMetazoa" id="XM_003728929">
    <property type="protein sequence ID" value="XP_003728977"/>
    <property type="gene ID" value="LOC579467"/>
</dbReference>
<dbReference type="Proteomes" id="UP000007110">
    <property type="component" value="Unassembled WGS sequence"/>
</dbReference>
<feature type="compositionally biased region" description="Polar residues" evidence="1">
    <location>
        <begin position="1029"/>
        <end position="1038"/>
    </location>
</feature>
<reference evidence="2" key="2">
    <citation type="submission" date="2021-01" db="UniProtKB">
        <authorList>
            <consortium name="EnsemblMetazoa"/>
        </authorList>
    </citation>
    <scope>IDENTIFICATION</scope>
</reference>
<feature type="compositionally biased region" description="Low complexity" evidence="1">
    <location>
        <begin position="1016"/>
        <end position="1028"/>
    </location>
</feature>
<feature type="compositionally biased region" description="Polar residues" evidence="1">
    <location>
        <begin position="867"/>
        <end position="888"/>
    </location>
</feature>
<evidence type="ECO:0000313" key="2">
    <source>
        <dbReference type="EnsemblMetazoa" id="XP_003728977"/>
    </source>
</evidence>
<feature type="compositionally biased region" description="Polar residues" evidence="1">
    <location>
        <begin position="971"/>
        <end position="983"/>
    </location>
</feature>
<feature type="region of interest" description="Disordered" evidence="1">
    <location>
        <begin position="1364"/>
        <end position="1425"/>
    </location>
</feature>
<feature type="compositionally biased region" description="Low complexity" evidence="1">
    <location>
        <begin position="607"/>
        <end position="637"/>
    </location>
</feature>
<feature type="region of interest" description="Disordered" evidence="1">
    <location>
        <begin position="1467"/>
        <end position="1487"/>
    </location>
</feature>
<feature type="compositionally biased region" description="Basic and acidic residues" evidence="1">
    <location>
        <begin position="152"/>
        <end position="171"/>
    </location>
</feature>
<reference evidence="3" key="1">
    <citation type="submission" date="2015-02" db="EMBL/GenBank/DDBJ databases">
        <title>Genome sequencing for Strongylocentrotus purpuratus.</title>
        <authorList>
            <person name="Murali S."/>
            <person name="Liu Y."/>
            <person name="Vee V."/>
            <person name="English A."/>
            <person name="Wang M."/>
            <person name="Skinner E."/>
            <person name="Han Y."/>
            <person name="Muzny D.M."/>
            <person name="Worley K.C."/>
            <person name="Gibbs R.A."/>
        </authorList>
    </citation>
    <scope>NUCLEOTIDE SEQUENCE</scope>
</reference>